<feature type="chain" id="PRO_5010193232" description="Glycosyl hydrolase" evidence="1">
    <location>
        <begin position="25"/>
        <end position="395"/>
    </location>
</feature>
<accession>A0A1S2VMF6</accession>
<gene>
    <name evidence="2" type="ORF">BLX24_08970</name>
</gene>
<dbReference type="EMBL" id="MORL01000003">
    <property type="protein sequence ID" value="OIN59957.1"/>
    <property type="molecule type" value="Genomic_DNA"/>
</dbReference>
<dbReference type="CDD" id="cd15482">
    <property type="entry name" value="Sialidase_non-viral"/>
    <property type="match status" value="1"/>
</dbReference>
<evidence type="ECO:0000256" key="1">
    <source>
        <dbReference type="SAM" id="SignalP"/>
    </source>
</evidence>
<dbReference type="Gene3D" id="2.120.10.10">
    <property type="match status" value="1"/>
</dbReference>
<protein>
    <recommendedName>
        <fullName evidence="4">Glycosyl hydrolase</fullName>
    </recommendedName>
</protein>
<keyword evidence="1" id="KW-0732">Signal</keyword>
<dbReference type="AlphaFoldDB" id="A0A1S2VMF6"/>
<keyword evidence="3" id="KW-1185">Reference proteome</keyword>
<proteinExistence type="predicted"/>
<dbReference type="Proteomes" id="UP000181790">
    <property type="component" value="Unassembled WGS sequence"/>
</dbReference>
<organism evidence="2 3">
    <name type="scientific">Arsenicibacter rosenii</name>
    <dbReference type="NCBI Taxonomy" id="1750698"/>
    <lineage>
        <taxon>Bacteria</taxon>
        <taxon>Pseudomonadati</taxon>
        <taxon>Bacteroidota</taxon>
        <taxon>Cytophagia</taxon>
        <taxon>Cytophagales</taxon>
        <taxon>Spirosomataceae</taxon>
        <taxon>Arsenicibacter</taxon>
    </lineage>
</organism>
<dbReference type="InterPro" id="IPR036278">
    <property type="entry name" value="Sialidase_sf"/>
</dbReference>
<reference evidence="2 3" key="1">
    <citation type="submission" date="2016-10" db="EMBL/GenBank/DDBJ databases">
        <title>Arsenicibacter rosenii gen. nov., sp. nov., an efficient arsenic-methylating bacterium isolated from an arsenic-contaminated paddy soil.</title>
        <authorList>
            <person name="Huang K."/>
        </authorList>
    </citation>
    <scope>NUCLEOTIDE SEQUENCE [LARGE SCALE GENOMIC DNA]</scope>
    <source>
        <strain evidence="2 3">SM-1</strain>
    </source>
</reference>
<dbReference type="RefSeq" id="WP_071502756.1">
    <property type="nucleotide sequence ID" value="NZ_MORL01000003.1"/>
</dbReference>
<evidence type="ECO:0008006" key="4">
    <source>
        <dbReference type="Google" id="ProtNLM"/>
    </source>
</evidence>
<sequence>MKRFLLLCLYACGALSSASGQSFPDVPGVVIDHLPKSTRNYLGSPSIVILPNGRYVASHDIFGKGPTPQHTHVFESADRGKSWQKIAELDSLWWGTLFTNQGALYLLGTTREYGRMTIRRSADGGHTWSTVEQGYLSRDEGYHCASVPVQIYNGRVWKGMERNVPVTSWGNFRSFVASAPVGADLLDPASWQFTPQLVYNKDAWKPGNAWLEGNVVMDPEGNILNILRVNNPEDDQAVMYRVSADGKTADSASVRFITLPGACKKFNIRFDAKTKRYYTFTNYALPAYRAYKRERARNAQVMISSPDLKNWTIRGIVLHHPDIEKHGFQYVDWQFDGKDIVMACRTAFDDNMGGADNQHNSNFLTFHRVKNFRRYRTPGQWSSLLEGITDFTVAQ</sequence>
<dbReference type="SUPFAM" id="SSF50939">
    <property type="entry name" value="Sialidases"/>
    <property type="match status" value="1"/>
</dbReference>
<evidence type="ECO:0000313" key="3">
    <source>
        <dbReference type="Proteomes" id="UP000181790"/>
    </source>
</evidence>
<evidence type="ECO:0000313" key="2">
    <source>
        <dbReference type="EMBL" id="OIN59957.1"/>
    </source>
</evidence>
<feature type="signal peptide" evidence="1">
    <location>
        <begin position="1"/>
        <end position="24"/>
    </location>
</feature>
<comment type="caution">
    <text evidence="2">The sequence shown here is derived from an EMBL/GenBank/DDBJ whole genome shotgun (WGS) entry which is preliminary data.</text>
</comment>
<name>A0A1S2VMF6_9BACT</name>